<comment type="similarity">
    <text evidence="1">Belongs to the 'phage' integrase family.</text>
</comment>
<dbReference type="GO" id="GO:0003677">
    <property type="term" value="F:DNA binding"/>
    <property type="evidence" value="ECO:0007669"/>
    <property type="project" value="UniProtKB-KW"/>
</dbReference>
<dbReference type="SUPFAM" id="SSF56349">
    <property type="entry name" value="DNA breaking-rejoining enzymes"/>
    <property type="match status" value="1"/>
</dbReference>
<keyword evidence="3" id="KW-0233">DNA recombination</keyword>
<protein>
    <submittedName>
        <fullName evidence="5">Phage integrase family protein</fullName>
    </submittedName>
</protein>
<evidence type="ECO:0000256" key="3">
    <source>
        <dbReference type="ARBA" id="ARBA00023172"/>
    </source>
</evidence>
<accession>A0A1X7KTZ1</accession>
<dbReference type="InterPro" id="IPR011010">
    <property type="entry name" value="DNA_brk_join_enz"/>
</dbReference>
<evidence type="ECO:0000256" key="1">
    <source>
        <dbReference type="ARBA" id="ARBA00008857"/>
    </source>
</evidence>
<proteinExistence type="inferred from homology"/>
<dbReference type="InterPro" id="IPR025269">
    <property type="entry name" value="SAM-like_dom"/>
</dbReference>
<dbReference type="GO" id="GO:0006310">
    <property type="term" value="P:DNA recombination"/>
    <property type="evidence" value="ECO:0007669"/>
    <property type="project" value="UniProtKB-KW"/>
</dbReference>
<dbReference type="GO" id="GO:0015074">
    <property type="term" value="P:DNA integration"/>
    <property type="evidence" value="ECO:0007669"/>
    <property type="project" value="InterPro"/>
</dbReference>
<dbReference type="Pfam" id="PF13102">
    <property type="entry name" value="Phage_int_SAM_5"/>
    <property type="match status" value="1"/>
</dbReference>
<dbReference type="PROSITE" id="PS51898">
    <property type="entry name" value="TYR_RECOMBINASE"/>
    <property type="match status" value="1"/>
</dbReference>
<dbReference type="Gene3D" id="1.10.443.10">
    <property type="entry name" value="Intergrase catalytic core"/>
    <property type="match status" value="1"/>
</dbReference>
<evidence type="ECO:0000313" key="6">
    <source>
        <dbReference type="Proteomes" id="UP000193420"/>
    </source>
</evidence>
<dbReference type="OrthoDB" id="1094492at2"/>
<organism evidence="5 6">
    <name type="scientific">Arenibacter troitsensis</name>
    <dbReference type="NCBI Taxonomy" id="188872"/>
    <lineage>
        <taxon>Bacteria</taxon>
        <taxon>Pseudomonadati</taxon>
        <taxon>Bacteroidota</taxon>
        <taxon>Flavobacteriia</taxon>
        <taxon>Flavobacteriales</taxon>
        <taxon>Flavobacteriaceae</taxon>
        <taxon>Arenibacter</taxon>
    </lineage>
</organism>
<dbReference type="Proteomes" id="UP000193420">
    <property type="component" value="Unassembled WGS sequence"/>
</dbReference>
<evidence type="ECO:0000313" key="5">
    <source>
        <dbReference type="EMBL" id="SMG45022.1"/>
    </source>
</evidence>
<dbReference type="Gene3D" id="1.10.150.130">
    <property type="match status" value="1"/>
</dbReference>
<dbReference type="InterPro" id="IPR002104">
    <property type="entry name" value="Integrase_catalytic"/>
</dbReference>
<sequence>MATIKITFDKRASNTTKDNKFMLVLCINHNRKTRYIPFNLHLKENQYDFRTGKITGILNSVRHTKRTQKTFSDVDLWIDEHEGEIRRWDMDRLKSEIEQCFFKKSPSRTILNYGGVYLHRLRMEQRFSTASSYEDALKALIKFRKKLKGQDDTMLIKTLYEVKENGLFPLENFKDLDMEIKSIDYSFLKDFKAYMSNRYKSKNTPAMHLRSLQAIMNDAGKAFEDLKDHRPLSNFKKQSHENAPAPIELSDIHKIRKLELEPDTPIWHNRNYLLFMFNNMGMNFFDVAILKWFQFEDNRIKYFRKKTHYEGDYFSVLQNEESLNIIRHYLKDQKDEDYLFPIIPPNTTPERLHKVNNGKVKIFNKYANKIAALAGISKKITTYTLRDTWTNIGLDMGIDIRKISSGLGHSSVQVTEKHYGKSVTEKILDEINAKITES</sequence>
<name>A0A1X7KTZ1_9FLAO</name>
<reference evidence="6" key="1">
    <citation type="submission" date="2017-04" db="EMBL/GenBank/DDBJ databases">
        <authorList>
            <person name="Varghese N."/>
            <person name="Submissions S."/>
        </authorList>
    </citation>
    <scope>NUCLEOTIDE SEQUENCE [LARGE SCALE GENOMIC DNA]</scope>
    <source>
        <strain evidence="6">DSM 19835</strain>
    </source>
</reference>
<feature type="domain" description="Tyr recombinase" evidence="4">
    <location>
        <begin position="242"/>
        <end position="433"/>
    </location>
</feature>
<dbReference type="Pfam" id="PF00589">
    <property type="entry name" value="Phage_integrase"/>
    <property type="match status" value="1"/>
</dbReference>
<keyword evidence="6" id="KW-1185">Reference proteome</keyword>
<dbReference type="InterPro" id="IPR013762">
    <property type="entry name" value="Integrase-like_cat_sf"/>
</dbReference>
<dbReference type="PANTHER" id="PTHR30349">
    <property type="entry name" value="PHAGE INTEGRASE-RELATED"/>
    <property type="match status" value="1"/>
</dbReference>
<dbReference type="InterPro" id="IPR010998">
    <property type="entry name" value="Integrase_recombinase_N"/>
</dbReference>
<evidence type="ECO:0000259" key="4">
    <source>
        <dbReference type="PROSITE" id="PS51898"/>
    </source>
</evidence>
<keyword evidence="2" id="KW-0238">DNA-binding</keyword>
<dbReference type="InterPro" id="IPR050090">
    <property type="entry name" value="Tyrosine_recombinase_XerCD"/>
</dbReference>
<dbReference type="RefSeq" id="WP_085500102.1">
    <property type="nucleotide sequence ID" value="NZ_FXAO01000007.1"/>
</dbReference>
<dbReference type="PANTHER" id="PTHR30349:SF64">
    <property type="entry name" value="PROPHAGE INTEGRASE INTD-RELATED"/>
    <property type="match status" value="1"/>
</dbReference>
<gene>
    <name evidence="5" type="ORF">SAMN03080602_03392</name>
</gene>
<dbReference type="EMBL" id="FXAO01000007">
    <property type="protein sequence ID" value="SMG45022.1"/>
    <property type="molecule type" value="Genomic_DNA"/>
</dbReference>
<dbReference type="STRING" id="188872.SAMN03080602_03392"/>
<dbReference type="AlphaFoldDB" id="A0A1X7KTZ1"/>
<evidence type="ECO:0000256" key="2">
    <source>
        <dbReference type="ARBA" id="ARBA00023125"/>
    </source>
</evidence>